<keyword evidence="1" id="KW-0812">Transmembrane</keyword>
<reference evidence="3" key="1">
    <citation type="submission" date="2021-05" db="UniProtKB">
        <authorList>
            <consortium name="EnsemblPlants"/>
        </authorList>
    </citation>
    <scope>IDENTIFICATION</scope>
    <source>
        <strain evidence="3">subsp. malaccensis</strain>
    </source>
</reference>
<proteinExistence type="predicted"/>
<evidence type="ECO:0000313" key="4">
    <source>
        <dbReference type="Proteomes" id="UP000012960"/>
    </source>
</evidence>
<name>A0A804JZU1_MUSAM</name>
<evidence type="ECO:0000313" key="3">
    <source>
        <dbReference type="EnsemblPlants" id="Ma07_p25690.1"/>
    </source>
</evidence>
<dbReference type="EnsemblPlants" id="Ma07_t25690.1">
    <property type="protein sequence ID" value="Ma07_p25690.1"/>
    <property type="gene ID" value="Ma07_g25690"/>
</dbReference>
<keyword evidence="2" id="KW-0732">Signal</keyword>
<protein>
    <submittedName>
        <fullName evidence="3">Uncharacterized protein</fullName>
    </submittedName>
</protein>
<sequence length="66" mass="6144">MAAIGGQSLAISLVAVVAAAFLAVGAVAADAPAPSPTSAAGALIPNLAVAVLASSVVLLLLGSVRH</sequence>
<feature type="signal peptide" evidence="2">
    <location>
        <begin position="1"/>
        <end position="29"/>
    </location>
</feature>
<dbReference type="AlphaFoldDB" id="A0A804JZU1"/>
<dbReference type="InParanoid" id="A0A804JZU1"/>
<accession>A0A804JZU1</accession>
<organism evidence="3 4">
    <name type="scientific">Musa acuminata subsp. malaccensis</name>
    <name type="common">Wild banana</name>
    <name type="synonym">Musa malaccensis</name>
    <dbReference type="NCBI Taxonomy" id="214687"/>
    <lineage>
        <taxon>Eukaryota</taxon>
        <taxon>Viridiplantae</taxon>
        <taxon>Streptophyta</taxon>
        <taxon>Embryophyta</taxon>
        <taxon>Tracheophyta</taxon>
        <taxon>Spermatophyta</taxon>
        <taxon>Magnoliopsida</taxon>
        <taxon>Liliopsida</taxon>
        <taxon>Zingiberales</taxon>
        <taxon>Musaceae</taxon>
        <taxon>Musa</taxon>
    </lineage>
</organism>
<evidence type="ECO:0000256" key="1">
    <source>
        <dbReference type="SAM" id="Phobius"/>
    </source>
</evidence>
<evidence type="ECO:0000256" key="2">
    <source>
        <dbReference type="SAM" id="SignalP"/>
    </source>
</evidence>
<keyword evidence="1" id="KW-0472">Membrane</keyword>
<dbReference type="Gramene" id="Ma07_t25690.1">
    <property type="protein sequence ID" value="Ma07_p25690.1"/>
    <property type="gene ID" value="Ma07_g25690"/>
</dbReference>
<keyword evidence="1" id="KW-1133">Transmembrane helix</keyword>
<feature type="chain" id="PRO_5032593153" evidence="2">
    <location>
        <begin position="30"/>
        <end position="66"/>
    </location>
</feature>
<dbReference type="Proteomes" id="UP000012960">
    <property type="component" value="Unplaced"/>
</dbReference>
<feature type="transmembrane region" description="Helical" evidence="1">
    <location>
        <begin position="39"/>
        <end position="61"/>
    </location>
</feature>
<keyword evidence="4" id="KW-1185">Reference proteome</keyword>